<proteinExistence type="predicted"/>
<keyword evidence="3" id="KW-1185">Reference proteome</keyword>
<evidence type="ECO:0000313" key="2">
    <source>
        <dbReference type="EMBL" id="CAG9811809.1"/>
    </source>
</evidence>
<gene>
    <name evidence="2" type="ORF">CHIRRI_LOCUS14616</name>
</gene>
<name>A0A9N9S9B0_9DIPT</name>
<dbReference type="AlphaFoldDB" id="A0A9N9S9B0"/>
<accession>A0A9N9S9B0</accession>
<dbReference type="OrthoDB" id="2148895at2759"/>
<feature type="signal peptide" evidence="1">
    <location>
        <begin position="1"/>
        <end position="22"/>
    </location>
</feature>
<reference evidence="2" key="2">
    <citation type="submission" date="2022-10" db="EMBL/GenBank/DDBJ databases">
        <authorList>
            <consortium name="ENA_rothamsted_submissions"/>
            <consortium name="culmorum"/>
            <person name="King R."/>
        </authorList>
    </citation>
    <scope>NUCLEOTIDE SEQUENCE</scope>
</reference>
<protein>
    <submittedName>
        <fullName evidence="2">Uncharacterized protein</fullName>
    </submittedName>
</protein>
<evidence type="ECO:0000313" key="3">
    <source>
        <dbReference type="Proteomes" id="UP001153620"/>
    </source>
</evidence>
<organism evidence="2 3">
    <name type="scientific">Chironomus riparius</name>
    <dbReference type="NCBI Taxonomy" id="315576"/>
    <lineage>
        <taxon>Eukaryota</taxon>
        <taxon>Metazoa</taxon>
        <taxon>Ecdysozoa</taxon>
        <taxon>Arthropoda</taxon>
        <taxon>Hexapoda</taxon>
        <taxon>Insecta</taxon>
        <taxon>Pterygota</taxon>
        <taxon>Neoptera</taxon>
        <taxon>Endopterygota</taxon>
        <taxon>Diptera</taxon>
        <taxon>Nematocera</taxon>
        <taxon>Chironomoidea</taxon>
        <taxon>Chironomidae</taxon>
        <taxon>Chironominae</taxon>
        <taxon>Chironomus</taxon>
    </lineage>
</organism>
<sequence>MNYVNYFTLVFIISATTSITFCDDVNSQLDSSESTKTAEKSFYGSYRWEEMRINYVLPEDVVYGGQNAGLEPLFVVRGKSNNYNYFGKLPMPYSTRDAYLTNESREFATKDFHILTAKGYS</sequence>
<dbReference type="EMBL" id="OU895880">
    <property type="protein sequence ID" value="CAG9811809.1"/>
    <property type="molecule type" value="Genomic_DNA"/>
</dbReference>
<reference evidence="2" key="1">
    <citation type="submission" date="2022-01" db="EMBL/GenBank/DDBJ databases">
        <authorList>
            <person name="King R."/>
        </authorList>
    </citation>
    <scope>NUCLEOTIDE SEQUENCE</scope>
</reference>
<dbReference type="Proteomes" id="UP001153620">
    <property type="component" value="Chromosome 4"/>
</dbReference>
<keyword evidence="1" id="KW-0732">Signal</keyword>
<feature type="chain" id="PRO_5040344649" evidence="1">
    <location>
        <begin position="23"/>
        <end position="121"/>
    </location>
</feature>
<evidence type="ECO:0000256" key="1">
    <source>
        <dbReference type="SAM" id="SignalP"/>
    </source>
</evidence>